<organism evidence="1 2">
    <name type="scientific">Catharanthus roseus</name>
    <name type="common">Madagascar periwinkle</name>
    <name type="synonym">Vinca rosea</name>
    <dbReference type="NCBI Taxonomy" id="4058"/>
    <lineage>
        <taxon>Eukaryota</taxon>
        <taxon>Viridiplantae</taxon>
        <taxon>Streptophyta</taxon>
        <taxon>Embryophyta</taxon>
        <taxon>Tracheophyta</taxon>
        <taxon>Spermatophyta</taxon>
        <taxon>Magnoliopsida</taxon>
        <taxon>eudicotyledons</taxon>
        <taxon>Gunneridae</taxon>
        <taxon>Pentapetalae</taxon>
        <taxon>asterids</taxon>
        <taxon>lamiids</taxon>
        <taxon>Gentianales</taxon>
        <taxon>Apocynaceae</taxon>
        <taxon>Rauvolfioideae</taxon>
        <taxon>Vinceae</taxon>
        <taxon>Catharanthinae</taxon>
        <taxon>Catharanthus</taxon>
    </lineage>
</organism>
<evidence type="ECO:0000313" key="2">
    <source>
        <dbReference type="Proteomes" id="UP001060085"/>
    </source>
</evidence>
<accession>A0ACC0B9Y3</accession>
<name>A0ACC0B9Y3_CATRO</name>
<evidence type="ECO:0000313" key="1">
    <source>
        <dbReference type="EMBL" id="KAI5669450.1"/>
    </source>
</evidence>
<dbReference type="EMBL" id="CM044704">
    <property type="protein sequence ID" value="KAI5669450.1"/>
    <property type="molecule type" value="Genomic_DNA"/>
</dbReference>
<reference evidence="2" key="1">
    <citation type="journal article" date="2023" name="Nat. Plants">
        <title>Single-cell RNA sequencing provides a high-resolution roadmap for understanding the multicellular compartmentation of specialized metabolism.</title>
        <authorList>
            <person name="Sun S."/>
            <person name="Shen X."/>
            <person name="Li Y."/>
            <person name="Li Y."/>
            <person name="Wang S."/>
            <person name="Li R."/>
            <person name="Zhang H."/>
            <person name="Shen G."/>
            <person name="Guo B."/>
            <person name="Wei J."/>
            <person name="Xu J."/>
            <person name="St-Pierre B."/>
            <person name="Chen S."/>
            <person name="Sun C."/>
        </authorList>
    </citation>
    <scope>NUCLEOTIDE SEQUENCE [LARGE SCALE GENOMIC DNA]</scope>
</reference>
<comment type="caution">
    <text evidence="1">The sequence shown here is derived from an EMBL/GenBank/DDBJ whole genome shotgun (WGS) entry which is preliminary data.</text>
</comment>
<gene>
    <name evidence="1" type="ORF">M9H77_19303</name>
</gene>
<sequence length="98" mass="10740">MDIGESSTIDVMIEDIGTLVHDSRLNYKMMKLRSNGILMKIWTKMPTMIPMKIAIKMPMIIPMAPPTPASTTTSLLLQSTSQPTQSPAPPMIQGPPTT</sequence>
<proteinExistence type="predicted"/>
<dbReference type="Proteomes" id="UP001060085">
    <property type="component" value="Linkage Group LG04"/>
</dbReference>
<keyword evidence="2" id="KW-1185">Reference proteome</keyword>
<protein>
    <submittedName>
        <fullName evidence="1">Uncharacterized protein</fullName>
    </submittedName>
</protein>